<dbReference type="SUPFAM" id="SSF56112">
    <property type="entry name" value="Protein kinase-like (PK-like)"/>
    <property type="match status" value="1"/>
</dbReference>
<sequence length="385" mass="43421">MNSVRYPYIVTFYGACTETGKYALVMEYMSLGSLYKILHKDKLSLDWFNRLSVALQAAKGINYLHKLQPPILHRDIKSLNLLLDEFRAGYIVKVCDFGLAQTRNETTRQTVLTHALPCTLQWTAPEILRLKKHTNKSDVYSLGIVYWELAANEIPYDEHQNAVIREFVLSGERLDIPQTTPLKFATLITKCWTNEPKDRPDCSQIIDIIEQCIEDQIIIPNIPVDATWQPKGTTVAGGMGEGNDSNQLNHPLGLFIDDDDQMIVIADSDNHRIVQWKIGDTKGQVVAGGKGKGNRLNQLNGPTDVLIDKETNSFIICDYGNRRVVRWSHRSGTTQGEILIGNILCCGLAIDDERNLYVSDDQKHEMTLQSTVNVEAALFNENMLV</sequence>
<keyword evidence="2" id="KW-0547">Nucleotide-binding</keyword>
<keyword evidence="4" id="KW-0067">ATP-binding</keyword>
<evidence type="ECO:0000256" key="3">
    <source>
        <dbReference type="ARBA" id="ARBA00022777"/>
    </source>
</evidence>
<dbReference type="AlphaFoldDB" id="A0A819BPF0"/>
<dbReference type="PANTHER" id="PTHR44329">
    <property type="entry name" value="SERINE/THREONINE-PROTEIN KINASE TNNI3K-RELATED"/>
    <property type="match status" value="1"/>
</dbReference>
<dbReference type="Pfam" id="PF07714">
    <property type="entry name" value="PK_Tyr_Ser-Thr"/>
    <property type="match status" value="1"/>
</dbReference>
<dbReference type="InterPro" id="IPR011042">
    <property type="entry name" value="6-blade_b-propeller_TolB-like"/>
</dbReference>
<accession>A0A819BPF0</accession>
<dbReference type="Gene3D" id="2.120.10.30">
    <property type="entry name" value="TolB, C-terminal domain"/>
    <property type="match status" value="1"/>
</dbReference>
<dbReference type="InterPro" id="IPR011009">
    <property type="entry name" value="Kinase-like_dom_sf"/>
</dbReference>
<dbReference type="InterPro" id="IPR051681">
    <property type="entry name" value="Ser/Thr_Kinases-Pseudokinases"/>
</dbReference>
<dbReference type="Proteomes" id="UP000663874">
    <property type="component" value="Unassembled WGS sequence"/>
</dbReference>
<evidence type="ECO:0000256" key="1">
    <source>
        <dbReference type="ARBA" id="ARBA00022679"/>
    </source>
</evidence>
<dbReference type="SUPFAM" id="SSF63829">
    <property type="entry name" value="Calcium-dependent phosphotriesterase"/>
    <property type="match status" value="1"/>
</dbReference>
<keyword evidence="1" id="KW-0808">Transferase</keyword>
<evidence type="ECO:0000313" key="8">
    <source>
        <dbReference type="Proteomes" id="UP000663874"/>
    </source>
</evidence>
<dbReference type="InterPro" id="IPR000719">
    <property type="entry name" value="Prot_kinase_dom"/>
</dbReference>
<reference evidence="6" key="1">
    <citation type="submission" date="2021-02" db="EMBL/GenBank/DDBJ databases">
        <authorList>
            <person name="Nowell W R."/>
        </authorList>
    </citation>
    <scope>NUCLEOTIDE SEQUENCE</scope>
</reference>
<dbReference type="Proteomes" id="UP000663823">
    <property type="component" value="Unassembled WGS sequence"/>
</dbReference>
<gene>
    <name evidence="6" type="ORF">FNK824_LOCUS15209</name>
    <name evidence="7" type="ORF">OTI717_LOCUS26848</name>
</gene>
<dbReference type="PROSITE" id="PS00108">
    <property type="entry name" value="PROTEIN_KINASE_ST"/>
    <property type="match status" value="1"/>
</dbReference>
<evidence type="ECO:0000313" key="6">
    <source>
        <dbReference type="EMBL" id="CAF3804656.1"/>
    </source>
</evidence>
<dbReference type="GO" id="GO:0005524">
    <property type="term" value="F:ATP binding"/>
    <property type="evidence" value="ECO:0007669"/>
    <property type="project" value="UniProtKB-KW"/>
</dbReference>
<dbReference type="PROSITE" id="PS50011">
    <property type="entry name" value="PROTEIN_KINASE_DOM"/>
    <property type="match status" value="1"/>
</dbReference>
<evidence type="ECO:0000313" key="7">
    <source>
        <dbReference type="EMBL" id="CAF3959980.1"/>
    </source>
</evidence>
<dbReference type="Gene3D" id="1.10.510.10">
    <property type="entry name" value="Transferase(Phosphotransferase) domain 1"/>
    <property type="match status" value="1"/>
</dbReference>
<proteinExistence type="predicted"/>
<dbReference type="SMART" id="SM00220">
    <property type="entry name" value="S_TKc"/>
    <property type="match status" value="1"/>
</dbReference>
<evidence type="ECO:0000256" key="4">
    <source>
        <dbReference type="ARBA" id="ARBA00022840"/>
    </source>
</evidence>
<dbReference type="PANTHER" id="PTHR44329:SF288">
    <property type="entry name" value="MITOGEN-ACTIVATED PROTEIN KINASE KINASE KINASE 20"/>
    <property type="match status" value="1"/>
</dbReference>
<name>A0A819BPF0_9BILA</name>
<keyword evidence="3" id="KW-0418">Kinase</keyword>
<evidence type="ECO:0000256" key="2">
    <source>
        <dbReference type="ARBA" id="ARBA00022741"/>
    </source>
</evidence>
<evidence type="ECO:0000259" key="5">
    <source>
        <dbReference type="PROSITE" id="PS50011"/>
    </source>
</evidence>
<dbReference type="InterPro" id="IPR008271">
    <property type="entry name" value="Ser/Thr_kinase_AS"/>
</dbReference>
<dbReference type="EMBL" id="CAJOBE010002180">
    <property type="protein sequence ID" value="CAF3804656.1"/>
    <property type="molecule type" value="Genomic_DNA"/>
</dbReference>
<dbReference type="CDD" id="cd13999">
    <property type="entry name" value="STKc_MAP3K-like"/>
    <property type="match status" value="1"/>
</dbReference>
<protein>
    <recommendedName>
        <fullName evidence="5">Protein kinase domain-containing protein</fullName>
    </recommendedName>
</protein>
<organism evidence="6 8">
    <name type="scientific">Rotaria sordida</name>
    <dbReference type="NCBI Taxonomy" id="392033"/>
    <lineage>
        <taxon>Eukaryota</taxon>
        <taxon>Metazoa</taxon>
        <taxon>Spiralia</taxon>
        <taxon>Gnathifera</taxon>
        <taxon>Rotifera</taxon>
        <taxon>Eurotatoria</taxon>
        <taxon>Bdelloidea</taxon>
        <taxon>Philodinida</taxon>
        <taxon>Philodinidae</taxon>
        <taxon>Rotaria</taxon>
    </lineage>
</organism>
<comment type="caution">
    <text evidence="6">The sequence shown here is derived from an EMBL/GenBank/DDBJ whole genome shotgun (WGS) entry which is preliminary data.</text>
</comment>
<dbReference type="GO" id="GO:0004674">
    <property type="term" value="F:protein serine/threonine kinase activity"/>
    <property type="evidence" value="ECO:0007669"/>
    <property type="project" value="TreeGrafter"/>
</dbReference>
<dbReference type="PRINTS" id="PR00109">
    <property type="entry name" value="TYRKINASE"/>
</dbReference>
<feature type="domain" description="Protein kinase" evidence="5">
    <location>
        <begin position="1"/>
        <end position="213"/>
    </location>
</feature>
<dbReference type="InterPro" id="IPR001245">
    <property type="entry name" value="Ser-Thr/Tyr_kinase_cat_dom"/>
</dbReference>
<dbReference type="EMBL" id="CAJOAX010005783">
    <property type="protein sequence ID" value="CAF3959980.1"/>
    <property type="molecule type" value="Genomic_DNA"/>
</dbReference>